<dbReference type="AlphaFoldDB" id="A0A8B7CMF3"/>
<keyword evidence="6 11" id="KW-0256">Endoplasmic reticulum</keyword>
<keyword evidence="5" id="KW-0053">Apoptosis</keyword>
<comment type="subcellular location">
    <subcellularLocation>
        <location evidence="1 11">Endoplasmic reticulum membrane</location>
        <topology evidence="1 11">Multi-pass membrane protein</topology>
    </subcellularLocation>
</comment>
<evidence type="ECO:0000256" key="11">
    <source>
        <dbReference type="RuleBase" id="RU367026"/>
    </source>
</evidence>
<dbReference type="PANTHER" id="PTHR12701:SF13">
    <property type="entry name" value="ENDOPLASMIC RETICULUM TRANSMEMBRANE PROTEIN"/>
    <property type="match status" value="1"/>
</dbReference>
<proteinExistence type="inferred from homology"/>
<evidence type="ECO:0000256" key="5">
    <source>
        <dbReference type="ARBA" id="ARBA00022703"/>
    </source>
</evidence>
<dbReference type="Gene3D" id="1.20.5.110">
    <property type="match status" value="1"/>
</dbReference>
<sequence length="221" mass="25264">MIHLLYVLLFVEVAVALLLMVKFGPLRELAMKGLDKLKTGKGPAMVKALACTLSVILASSITGILRIQNRGLKLGSVTPTDQVLWRTHLLEASLIGYTLFLALLIDRLHHCLQKVINLRKTVGTSRDEVEKLKKEHHHFKDEEEKSSNERTELREEVCNLTEKLQKLKSEIEELKKRALTAEAHVAALQKQFEKLLLEYDRLLEDNQILQTQALAFRNPRR</sequence>
<comment type="function">
    <text evidence="11">May play a role in anterograde transport of membrane proteins from the endoplasmic reticulum to the Golgi.</text>
</comment>
<dbReference type="GO" id="GO:0005789">
    <property type="term" value="C:endoplasmic reticulum membrane"/>
    <property type="evidence" value="ECO:0007669"/>
    <property type="project" value="UniProtKB-SubCell"/>
</dbReference>
<evidence type="ECO:0000256" key="10">
    <source>
        <dbReference type="ARBA" id="ARBA00023136"/>
    </source>
</evidence>
<keyword evidence="13" id="KW-1185">Reference proteome</keyword>
<evidence type="ECO:0000256" key="12">
    <source>
        <dbReference type="SAM" id="Coils"/>
    </source>
</evidence>
<feature type="coiled-coil region" evidence="12">
    <location>
        <begin position="115"/>
        <end position="212"/>
    </location>
</feature>
<evidence type="ECO:0000313" key="14">
    <source>
        <dbReference type="RefSeq" id="XP_008802267.1"/>
    </source>
</evidence>
<dbReference type="InterPro" id="IPR010989">
    <property type="entry name" value="SNARE"/>
</dbReference>
<protein>
    <recommendedName>
        <fullName evidence="11">Endoplasmic reticulum transmembrane protein</fullName>
    </recommendedName>
</protein>
<name>A0A8B7CMF3_PHODC</name>
<keyword evidence="10 11" id="KW-0472">Membrane</keyword>
<evidence type="ECO:0000256" key="7">
    <source>
        <dbReference type="ARBA" id="ARBA00022927"/>
    </source>
</evidence>
<keyword evidence="11" id="KW-0931">ER-Golgi transport</keyword>
<keyword evidence="3 11" id="KW-0813">Transport</keyword>
<dbReference type="RefSeq" id="XP_008802267.1">
    <property type="nucleotide sequence ID" value="XM_008804045.4"/>
</dbReference>
<keyword evidence="9 12" id="KW-0175">Coiled coil</keyword>
<evidence type="ECO:0000256" key="2">
    <source>
        <dbReference type="ARBA" id="ARBA00007956"/>
    </source>
</evidence>
<feature type="transmembrane region" description="Helical" evidence="11">
    <location>
        <begin position="6"/>
        <end position="23"/>
    </location>
</feature>
<evidence type="ECO:0000256" key="6">
    <source>
        <dbReference type="ARBA" id="ARBA00022824"/>
    </source>
</evidence>
<dbReference type="GeneID" id="103716158"/>
<dbReference type="InterPro" id="IPR008417">
    <property type="entry name" value="BAP29/BAP31"/>
</dbReference>
<comment type="similarity">
    <text evidence="2 11">Belongs to the BCAP29/BCAP31 family.</text>
</comment>
<accession>A0A8B7CMF3</accession>
<evidence type="ECO:0000256" key="9">
    <source>
        <dbReference type="ARBA" id="ARBA00023054"/>
    </source>
</evidence>
<feature type="transmembrane region" description="Helical" evidence="11">
    <location>
        <begin position="44"/>
        <end position="65"/>
    </location>
</feature>
<reference evidence="13" key="1">
    <citation type="journal article" date="2019" name="Nat. Commun.">
        <title>Genome-wide association mapping of date palm fruit traits.</title>
        <authorList>
            <person name="Hazzouri K.M."/>
            <person name="Gros-Balthazard M."/>
            <person name="Flowers J.M."/>
            <person name="Copetti D."/>
            <person name="Lemansour A."/>
            <person name="Lebrun M."/>
            <person name="Masmoudi K."/>
            <person name="Ferrand S."/>
            <person name="Dhar M.I."/>
            <person name="Fresquez Z.A."/>
            <person name="Rosas U."/>
            <person name="Zhang J."/>
            <person name="Talag J."/>
            <person name="Lee S."/>
            <person name="Kudrna D."/>
            <person name="Powell R.F."/>
            <person name="Leitch I.J."/>
            <person name="Krueger R.R."/>
            <person name="Wing R.A."/>
            <person name="Amiri K.M.A."/>
            <person name="Purugganan M.D."/>
        </authorList>
    </citation>
    <scope>NUCLEOTIDE SEQUENCE [LARGE SCALE GENOMIC DNA]</scope>
    <source>
        <strain evidence="13">cv. Khalas</strain>
    </source>
</reference>
<dbReference type="PANTHER" id="PTHR12701">
    <property type="entry name" value="BCR-ASSOCIATED PROTEIN, BAP"/>
    <property type="match status" value="1"/>
</dbReference>
<evidence type="ECO:0000256" key="8">
    <source>
        <dbReference type="ARBA" id="ARBA00022989"/>
    </source>
</evidence>
<dbReference type="SUPFAM" id="SSF47661">
    <property type="entry name" value="t-snare proteins"/>
    <property type="match status" value="1"/>
</dbReference>
<organism evidence="13 14">
    <name type="scientific">Phoenix dactylifera</name>
    <name type="common">Date palm</name>
    <dbReference type="NCBI Taxonomy" id="42345"/>
    <lineage>
        <taxon>Eukaryota</taxon>
        <taxon>Viridiplantae</taxon>
        <taxon>Streptophyta</taxon>
        <taxon>Embryophyta</taxon>
        <taxon>Tracheophyta</taxon>
        <taxon>Spermatophyta</taxon>
        <taxon>Magnoliopsida</taxon>
        <taxon>Liliopsida</taxon>
        <taxon>Arecaceae</taxon>
        <taxon>Coryphoideae</taxon>
        <taxon>Phoeniceae</taxon>
        <taxon>Phoenix</taxon>
    </lineage>
</organism>
<reference evidence="14" key="2">
    <citation type="submission" date="2025-08" db="UniProtKB">
        <authorList>
            <consortium name="RefSeq"/>
        </authorList>
    </citation>
    <scope>IDENTIFICATION</scope>
    <source>
        <tissue evidence="14">Young leaves</tissue>
    </source>
</reference>
<dbReference type="GO" id="GO:0070973">
    <property type="term" value="P:protein localization to endoplasmic reticulum exit site"/>
    <property type="evidence" value="ECO:0007669"/>
    <property type="project" value="UniProtKB-UniRule"/>
</dbReference>
<dbReference type="Proteomes" id="UP000228380">
    <property type="component" value="Chromosome 9"/>
</dbReference>
<keyword evidence="8 11" id="KW-1133">Transmembrane helix</keyword>
<evidence type="ECO:0000256" key="4">
    <source>
        <dbReference type="ARBA" id="ARBA00022692"/>
    </source>
</evidence>
<evidence type="ECO:0000256" key="1">
    <source>
        <dbReference type="ARBA" id="ARBA00004477"/>
    </source>
</evidence>
<evidence type="ECO:0000256" key="3">
    <source>
        <dbReference type="ARBA" id="ARBA00022448"/>
    </source>
</evidence>
<feature type="transmembrane region" description="Helical" evidence="11">
    <location>
        <begin position="85"/>
        <end position="105"/>
    </location>
</feature>
<dbReference type="GO" id="GO:0006886">
    <property type="term" value="P:intracellular protein transport"/>
    <property type="evidence" value="ECO:0007669"/>
    <property type="project" value="UniProtKB-UniRule"/>
</dbReference>
<keyword evidence="7 11" id="KW-0653">Protein transport</keyword>
<gene>
    <name evidence="14" type="primary">LOC103716158</name>
</gene>
<dbReference type="FunFam" id="1.20.5.110:FF:000011">
    <property type="entry name" value="B-cell receptor-associated protein 29"/>
    <property type="match status" value="1"/>
</dbReference>
<dbReference type="GO" id="GO:0006888">
    <property type="term" value="P:endoplasmic reticulum to Golgi vesicle-mediated transport"/>
    <property type="evidence" value="ECO:0007669"/>
    <property type="project" value="UniProtKB-UniRule"/>
</dbReference>
<keyword evidence="4 11" id="KW-0812">Transmembrane</keyword>
<dbReference type="KEGG" id="pda:103716158"/>
<evidence type="ECO:0000313" key="13">
    <source>
        <dbReference type="Proteomes" id="UP000228380"/>
    </source>
</evidence>
<dbReference type="OrthoDB" id="781454at2759"/>